<proteinExistence type="predicted"/>
<sequence length="460" mass="51429">MSFLDTTEIIAALKTFVAHLWSANLETVQNIYRVNPSALTAGLLLNICTYGAKPGVVNNLVTQQSDLVQQAGPEFFGMDRDPFPILKSEFPSRSDALQWRYSRELMTAVFRLCAQEYAAQPFSGDKYTLLFDDAIFGRTIFPPPGQRFSLRSPYPPPLLRTALDLDCITAMCSAGLLKYFNTNKCGQWEPTAFLQLVKYFLSNPKQTVLNMGAFPDSAALHKENLPSFFNNPTYKALSENCTIATVGLNLPPKTNPLAVSFFQDSVALMPQLVNLLLCLSSDGLQIAAPTIRHLLAKEGTTLVDLVTRITEHNDNSNKEQSLQVVLEVLKTNKTLQNFAFRNDQGPALVQTYEKCLVDVLKTANVTLETAEFRSEEYCSQQLPSNGQLGYYTTLNQYERGLLQKIKEWNRFAAILTRATTIIRQGRPSDLDRVNITFGLLMAQIHFFTGSSSHQTHLSPQ</sequence>
<evidence type="ECO:0000313" key="2">
    <source>
        <dbReference type="Proteomes" id="UP001153069"/>
    </source>
</evidence>
<dbReference type="Proteomes" id="UP001153069">
    <property type="component" value="Unassembled WGS sequence"/>
</dbReference>
<comment type="caution">
    <text evidence="1">The sequence shown here is derived from an EMBL/GenBank/DDBJ whole genome shotgun (WGS) entry which is preliminary data.</text>
</comment>
<accession>A0A9N8E5I9</accession>
<dbReference type="EMBL" id="CAICTM010000693">
    <property type="protein sequence ID" value="CAB9515106.1"/>
    <property type="molecule type" value="Genomic_DNA"/>
</dbReference>
<organism evidence="1 2">
    <name type="scientific">Seminavis robusta</name>
    <dbReference type="NCBI Taxonomy" id="568900"/>
    <lineage>
        <taxon>Eukaryota</taxon>
        <taxon>Sar</taxon>
        <taxon>Stramenopiles</taxon>
        <taxon>Ochrophyta</taxon>
        <taxon>Bacillariophyta</taxon>
        <taxon>Bacillariophyceae</taxon>
        <taxon>Bacillariophycidae</taxon>
        <taxon>Naviculales</taxon>
        <taxon>Naviculaceae</taxon>
        <taxon>Seminavis</taxon>
    </lineage>
</organism>
<protein>
    <submittedName>
        <fullName evidence="1">Uncharacterized protein</fullName>
    </submittedName>
</protein>
<dbReference type="AlphaFoldDB" id="A0A9N8E5I9"/>
<reference evidence="1" key="1">
    <citation type="submission" date="2020-06" db="EMBL/GenBank/DDBJ databases">
        <authorList>
            <consortium name="Plant Systems Biology data submission"/>
        </authorList>
    </citation>
    <scope>NUCLEOTIDE SEQUENCE</scope>
    <source>
        <strain evidence="1">D6</strain>
    </source>
</reference>
<evidence type="ECO:0000313" key="1">
    <source>
        <dbReference type="EMBL" id="CAB9515106.1"/>
    </source>
</evidence>
<gene>
    <name evidence="1" type="ORF">SEMRO_694_G188500.1</name>
</gene>
<name>A0A9N8E5I9_9STRA</name>
<keyword evidence="2" id="KW-1185">Reference proteome</keyword>